<keyword evidence="5" id="KW-0539">Nucleus</keyword>
<dbReference type="InterPro" id="IPR050815">
    <property type="entry name" value="TF_fung"/>
</dbReference>
<evidence type="ECO:0000256" key="1">
    <source>
        <dbReference type="ARBA" id="ARBA00004123"/>
    </source>
</evidence>
<feature type="compositionally biased region" description="Polar residues" evidence="6">
    <location>
        <begin position="14"/>
        <end position="23"/>
    </location>
</feature>
<keyword evidence="2" id="KW-0479">Metal-binding</keyword>
<sequence>MFPGPALYRHPASPITTRSPFRQSATNFTSSTTSSATCTHFHSTAFSTRSSSRNAISRESSTTRFSSHSAPSAPCTSNAIWARIEQPSIFKTQALVLIVHYRIETGADHNGGDPCGNIESSLDGVPEDGLLAMYIRETMIQRDVMRLMRQVRLSGQPLPQLADPVDEFAKSLQQLDIPAYSLQDLQRYSTSRWLVRYITVHLSWHQAHCDVHRLFLSGYREAAPAIVISAFSPEYIAISASLCLHHAQAMIAILTDWANIGFCPVTAHYDIAVCGYQACHLILFLSRSPLLPMDSNLTPDVASAYASSVLALCKRLYQDSALMKHLIKDLEAVIQSHAAGEPEHRRDSSDPGDDTTEQPCFAVPVQRHKRLGVHSVLRGAGFVDDSTESAEAPHQAPASAVAPAITQPTMLNPASEMDTSAFESLVRASMAQTPLENGPQFGMLGEPFNFGLWDTWPDLSWQTSFSPRSDADYL</sequence>
<reference evidence="7 8" key="1">
    <citation type="journal article" date="2025" name="Microbiol. Resour. Announc.">
        <title>Draft genome sequences for Neonectria magnoliae and Neonectria punicea, canker pathogens of Liriodendron tulipifera and Acer saccharum in West Virginia.</title>
        <authorList>
            <person name="Petronek H.M."/>
            <person name="Kasson M.T."/>
            <person name="Metheny A.M."/>
            <person name="Stauder C.M."/>
            <person name="Lovett B."/>
            <person name="Lynch S.C."/>
            <person name="Garnas J.R."/>
            <person name="Kasson L.R."/>
            <person name="Stajich J.E."/>
        </authorList>
    </citation>
    <scope>NUCLEOTIDE SEQUENCE [LARGE SCALE GENOMIC DNA]</scope>
    <source>
        <strain evidence="7 8">NRRL 64651</strain>
    </source>
</reference>
<dbReference type="PANTHER" id="PTHR47338">
    <property type="entry name" value="ZN(II)2CYS6 TRANSCRIPTION FACTOR (EUROFUNG)-RELATED"/>
    <property type="match status" value="1"/>
</dbReference>
<feature type="region of interest" description="Disordered" evidence="6">
    <location>
        <begin position="49"/>
        <end position="74"/>
    </location>
</feature>
<evidence type="ECO:0000313" key="7">
    <source>
        <dbReference type="EMBL" id="KAK7423222.1"/>
    </source>
</evidence>
<feature type="compositionally biased region" description="Basic and acidic residues" evidence="6">
    <location>
        <begin position="340"/>
        <end position="349"/>
    </location>
</feature>
<feature type="region of interest" description="Disordered" evidence="6">
    <location>
        <begin position="1"/>
        <end position="29"/>
    </location>
</feature>
<organism evidence="7 8">
    <name type="scientific">Neonectria magnoliae</name>
    <dbReference type="NCBI Taxonomy" id="2732573"/>
    <lineage>
        <taxon>Eukaryota</taxon>
        <taxon>Fungi</taxon>
        <taxon>Dikarya</taxon>
        <taxon>Ascomycota</taxon>
        <taxon>Pezizomycotina</taxon>
        <taxon>Sordariomycetes</taxon>
        <taxon>Hypocreomycetidae</taxon>
        <taxon>Hypocreales</taxon>
        <taxon>Nectriaceae</taxon>
        <taxon>Neonectria</taxon>
    </lineage>
</organism>
<accession>A0ABR1HPV3</accession>
<feature type="compositionally biased region" description="Polar residues" evidence="6">
    <location>
        <begin position="62"/>
        <end position="74"/>
    </location>
</feature>
<protein>
    <recommendedName>
        <fullName evidence="9">Transcription factor domain-containing protein</fullName>
    </recommendedName>
</protein>
<keyword evidence="4" id="KW-0804">Transcription</keyword>
<gene>
    <name evidence="7" type="ORF">QQZ08_009118</name>
</gene>
<evidence type="ECO:0000256" key="4">
    <source>
        <dbReference type="ARBA" id="ARBA00023163"/>
    </source>
</evidence>
<name>A0ABR1HPV3_9HYPO</name>
<dbReference type="EMBL" id="JAZAVK010000100">
    <property type="protein sequence ID" value="KAK7423222.1"/>
    <property type="molecule type" value="Genomic_DNA"/>
</dbReference>
<evidence type="ECO:0000256" key="6">
    <source>
        <dbReference type="SAM" id="MobiDB-lite"/>
    </source>
</evidence>
<comment type="subcellular location">
    <subcellularLocation>
        <location evidence="1">Nucleus</location>
    </subcellularLocation>
</comment>
<feature type="compositionally biased region" description="Low complexity" evidence="6">
    <location>
        <begin position="49"/>
        <end position="60"/>
    </location>
</feature>
<evidence type="ECO:0008006" key="9">
    <source>
        <dbReference type="Google" id="ProtNLM"/>
    </source>
</evidence>
<evidence type="ECO:0000256" key="2">
    <source>
        <dbReference type="ARBA" id="ARBA00022723"/>
    </source>
</evidence>
<evidence type="ECO:0000313" key="8">
    <source>
        <dbReference type="Proteomes" id="UP001498421"/>
    </source>
</evidence>
<feature type="region of interest" description="Disordered" evidence="6">
    <location>
        <begin position="338"/>
        <end position="359"/>
    </location>
</feature>
<proteinExistence type="predicted"/>
<keyword evidence="3" id="KW-0805">Transcription regulation</keyword>
<evidence type="ECO:0000256" key="3">
    <source>
        <dbReference type="ARBA" id="ARBA00023015"/>
    </source>
</evidence>
<dbReference type="PANTHER" id="PTHR47338:SF7">
    <property type="entry name" value="ZN(II)2CYS6 TRANSCRIPTION FACTOR (EUROFUNG)"/>
    <property type="match status" value="1"/>
</dbReference>
<comment type="caution">
    <text evidence="7">The sequence shown here is derived from an EMBL/GenBank/DDBJ whole genome shotgun (WGS) entry which is preliminary data.</text>
</comment>
<evidence type="ECO:0000256" key="5">
    <source>
        <dbReference type="ARBA" id="ARBA00023242"/>
    </source>
</evidence>
<keyword evidence="8" id="KW-1185">Reference proteome</keyword>
<dbReference type="Proteomes" id="UP001498421">
    <property type="component" value="Unassembled WGS sequence"/>
</dbReference>